<feature type="region of interest" description="Disordered" evidence="9">
    <location>
        <begin position="131"/>
        <end position="150"/>
    </location>
</feature>
<dbReference type="InterPro" id="IPR005822">
    <property type="entry name" value="Ribosomal_uL13"/>
</dbReference>
<dbReference type="Proteomes" id="UP000019151">
    <property type="component" value="Chromosome"/>
</dbReference>
<feature type="compositionally biased region" description="Polar residues" evidence="9">
    <location>
        <begin position="137"/>
        <end position="150"/>
    </location>
</feature>
<dbReference type="KEGG" id="gba:J421_3414"/>
<dbReference type="Pfam" id="PF00572">
    <property type="entry name" value="Ribosomal_L13"/>
    <property type="match status" value="1"/>
</dbReference>
<comment type="subunit">
    <text evidence="2 6">Part of the 50S ribosomal subunit.</text>
</comment>
<evidence type="ECO:0000256" key="4">
    <source>
        <dbReference type="ARBA" id="ARBA00023274"/>
    </source>
</evidence>
<protein>
    <recommendedName>
        <fullName evidence="5 6">Large ribosomal subunit protein uL13</fullName>
    </recommendedName>
</protein>
<dbReference type="GO" id="GO:0022625">
    <property type="term" value="C:cytosolic large ribosomal subunit"/>
    <property type="evidence" value="ECO:0007669"/>
    <property type="project" value="TreeGrafter"/>
</dbReference>
<dbReference type="InterPro" id="IPR005823">
    <property type="entry name" value="Ribosomal_uL13_bac-type"/>
</dbReference>
<comment type="similarity">
    <text evidence="1 6 7">Belongs to the universal ribosomal protein uL13 family.</text>
</comment>
<dbReference type="InterPro" id="IPR036899">
    <property type="entry name" value="Ribosomal_uL13_sf"/>
</dbReference>
<dbReference type="PANTHER" id="PTHR11545:SF2">
    <property type="entry name" value="LARGE RIBOSOMAL SUBUNIT PROTEIN UL13M"/>
    <property type="match status" value="1"/>
</dbReference>
<dbReference type="PATRIC" id="fig|861299.3.peg.3466"/>
<evidence type="ECO:0000256" key="5">
    <source>
        <dbReference type="ARBA" id="ARBA00035201"/>
    </source>
</evidence>
<evidence type="ECO:0000256" key="8">
    <source>
        <dbReference type="RuleBase" id="RU003878"/>
    </source>
</evidence>
<dbReference type="RefSeq" id="WP_025412412.1">
    <property type="nucleotide sequence ID" value="NZ_CP007128.1"/>
</dbReference>
<dbReference type="OrthoDB" id="9801330at2"/>
<dbReference type="HAMAP" id="MF_01366">
    <property type="entry name" value="Ribosomal_uL13"/>
    <property type="match status" value="1"/>
</dbReference>
<dbReference type="Gene3D" id="3.90.1180.10">
    <property type="entry name" value="Ribosomal protein L13"/>
    <property type="match status" value="1"/>
</dbReference>
<keyword evidence="11" id="KW-1185">Reference proteome</keyword>
<name>W0RJJ4_9BACT</name>
<dbReference type="STRING" id="861299.J421_3414"/>
<evidence type="ECO:0000256" key="3">
    <source>
        <dbReference type="ARBA" id="ARBA00022980"/>
    </source>
</evidence>
<dbReference type="CDD" id="cd00392">
    <property type="entry name" value="Ribosomal_L13"/>
    <property type="match status" value="1"/>
</dbReference>
<organism evidence="10 11">
    <name type="scientific">Gemmatirosa kalamazoonensis</name>
    <dbReference type="NCBI Taxonomy" id="861299"/>
    <lineage>
        <taxon>Bacteria</taxon>
        <taxon>Pseudomonadati</taxon>
        <taxon>Gemmatimonadota</taxon>
        <taxon>Gemmatimonadia</taxon>
        <taxon>Gemmatimonadales</taxon>
        <taxon>Gemmatimonadaceae</taxon>
        <taxon>Gemmatirosa</taxon>
    </lineage>
</organism>
<evidence type="ECO:0000256" key="6">
    <source>
        <dbReference type="HAMAP-Rule" id="MF_01366"/>
    </source>
</evidence>
<dbReference type="GO" id="GO:0006412">
    <property type="term" value="P:translation"/>
    <property type="evidence" value="ECO:0007669"/>
    <property type="project" value="UniProtKB-UniRule"/>
</dbReference>
<sequence>MRATYSATPADVEPKWFVVDAEGMVLGRLASEVAKVLRGKHKPIFTPHIDTGDHVIVINASKVRVTGRKAEQKTYFKHTGYMGHDRKIPFASMLAKHPEQVIEKAVFGMLPKNGLARNSIRRKLRVYAGAEHPHVAQQPTPLSISKNEAK</sequence>
<evidence type="ECO:0000256" key="7">
    <source>
        <dbReference type="RuleBase" id="RU003877"/>
    </source>
</evidence>
<dbReference type="PANTHER" id="PTHR11545">
    <property type="entry name" value="RIBOSOMAL PROTEIN L13"/>
    <property type="match status" value="1"/>
</dbReference>
<dbReference type="AlphaFoldDB" id="W0RJJ4"/>
<proteinExistence type="inferred from homology"/>
<dbReference type="EMBL" id="CP007128">
    <property type="protein sequence ID" value="AHG90951.1"/>
    <property type="molecule type" value="Genomic_DNA"/>
</dbReference>
<comment type="function">
    <text evidence="6 8">This protein is one of the early assembly proteins of the 50S ribosomal subunit, although it is not seen to bind rRNA by itself. It is important during the early stages of 50S assembly.</text>
</comment>
<evidence type="ECO:0000313" key="10">
    <source>
        <dbReference type="EMBL" id="AHG90951.1"/>
    </source>
</evidence>
<dbReference type="eggNOG" id="COG0102">
    <property type="taxonomic scope" value="Bacteria"/>
</dbReference>
<evidence type="ECO:0000256" key="1">
    <source>
        <dbReference type="ARBA" id="ARBA00006227"/>
    </source>
</evidence>
<dbReference type="GO" id="GO:0017148">
    <property type="term" value="P:negative regulation of translation"/>
    <property type="evidence" value="ECO:0007669"/>
    <property type="project" value="TreeGrafter"/>
</dbReference>
<reference evidence="10 11" key="1">
    <citation type="journal article" date="2014" name="Genome Announc.">
        <title>Genome Sequence and Methylome of Soil Bacterium Gemmatirosa kalamazoonensis KBS708T, a Member of the Rarely Cultivated Gemmatimonadetes Phylum.</title>
        <authorList>
            <person name="Debruyn J.M."/>
            <person name="Radosevich M."/>
            <person name="Wommack K.E."/>
            <person name="Polson S.W."/>
            <person name="Hauser L.J."/>
            <person name="Fawaz M.N."/>
            <person name="Korlach J."/>
            <person name="Tsai Y.C."/>
        </authorList>
    </citation>
    <scope>NUCLEOTIDE SEQUENCE [LARGE SCALE GENOMIC DNA]</scope>
    <source>
        <strain evidence="10 11">KBS708</strain>
    </source>
</reference>
<dbReference type="InParanoid" id="W0RJJ4"/>
<evidence type="ECO:0000313" key="11">
    <source>
        <dbReference type="Proteomes" id="UP000019151"/>
    </source>
</evidence>
<keyword evidence="3 6" id="KW-0689">Ribosomal protein</keyword>
<dbReference type="FunCoup" id="W0RJJ4">
    <property type="interactions" value="549"/>
</dbReference>
<dbReference type="InterPro" id="IPR023563">
    <property type="entry name" value="Ribosomal_uL13_CS"/>
</dbReference>
<evidence type="ECO:0000256" key="9">
    <source>
        <dbReference type="SAM" id="MobiDB-lite"/>
    </source>
</evidence>
<dbReference type="NCBIfam" id="TIGR01066">
    <property type="entry name" value="rplM_bact"/>
    <property type="match status" value="1"/>
</dbReference>
<dbReference type="GO" id="GO:0003735">
    <property type="term" value="F:structural constituent of ribosome"/>
    <property type="evidence" value="ECO:0007669"/>
    <property type="project" value="InterPro"/>
</dbReference>
<keyword evidence="4 6" id="KW-0687">Ribonucleoprotein</keyword>
<gene>
    <name evidence="6 8" type="primary">rplM</name>
    <name evidence="10" type="ORF">J421_3414</name>
</gene>
<dbReference type="HOGENOM" id="CLU_082184_2_2_0"/>
<evidence type="ECO:0000256" key="2">
    <source>
        <dbReference type="ARBA" id="ARBA00011838"/>
    </source>
</evidence>
<dbReference type="PIRSF" id="PIRSF002181">
    <property type="entry name" value="Ribosomal_L13"/>
    <property type="match status" value="1"/>
</dbReference>
<dbReference type="PROSITE" id="PS00783">
    <property type="entry name" value="RIBOSOMAL_L13"/>
    <property type="match status" value="1"/>
</dbReference>
<dbReference type="FunFam" id="3.90.1180.10:FF:000001">
    <property type="entry name" value="50S ribosomal protein L13"/>
    <property type="match status" value="1"/>
</dbReference>
<dbReference type="GO" id="GO:0003729">
    <property type="term" value="F:mRNA binding"/>
    <property type="evidence" value="ECO:0007669"/>
    <property type="project" value="UniProtKB-ARBA"/>
</dbReference>
<dbReference type="SUPFAM" id="SSF52161">
    <property type="entry name" value="Ribosomal protein L13"/>
    <property type="match status" value="1"/>
</dbReference>
<accession>W0RJJ4</accession>